<feature type="site" description="Interaction with tRNA" evidence="9">
    <location>
        <position position="335"/>
    </location>
</feature>
<feature type="binding site" evidence="9">
    <location>
        <position position="32"/>
    </location>
    <ligand>
        <name>ATP</name>
        <dbReference type="ChEBI" id="CHEBI:30616"/>
    </ligand>
</feature>
<dbReference type="GO" id="GO:0000049">
    <property type="term" value="F:tRNA binding"/>
    <property type="evidence" value="ECO:0007669"/>
    <property type="project" value="UniProtKB-KW"/>
</dbReference>
<feature type="active site" description="Cysteine persulfide intermediate" evidence="9">
    <location>
        <position position="196"/>
    </location>
</feature>
<dbReference type="Gene3D" id="2.30.30.280">
    <property type="entry name" value="Adenine nucleotide alpha hydrolases-like domains"/>
    <property type="match status" value="1"/>
</dbReference>
<proteinExistence type="inferred from homology"/>
<dbReference type="AlphaFoldDB" id="A0A1D8URA6"/>
<dbReference type="PANTHER" id="PTHR11933">
    <property type="entry name" value="TRNA 5-METHYLAMINOMETHYL-2-THIOURIDYLATE -METHYLTRANSFERASE"/>
    <property type="match status" value="1"/>
</dbReference>
<dbReference type="InterPro" id="IPR014729">
    <property type="entry name" value="Rossmann-like_a/b/a_fold"/>
</dbReference>
<dbReference type="Pfam" id="PF03054">
    <property type="entry name" value="tRNA_Me_trans"/>
    <property type="match status" value="1"/>
</dbReference>
<evidence type="ECO:0000256" key="6">
    <source>
        <dbReference type="ARBA" id="ARBA00022884"/>
    </source>
</evidence>
<protein>
    <recommendedName>
        <fullName evidence="9">tRNA-specific 2-thiouridylase MnmA</fullName>
        <ecNumber evidence="9">2.8.1.13</ecNumber>
    </recommendedName>
</protein>
<keyword evidence="6 9" id="KW-0694">RNA-binding</keyword>
<evidence type="ECO:0000256" key="8">
    <source>
        <dbReference type="ARBA" id="ARBA00051542"/>
    </source>
</evidence>
<dbReference type="eggNOG" id="COG0482">
    <property type="taxonomic scope" value="Bacteria"/>
</dbReference>
<dbReference type="NCBIfam" id="TIGR00420">
    <property type="entry name" value="trmU"/>
    <property type="match status" value="1"/>
</dbReference>
<keyword evidence="1 9" id="KW-0820">tRNA-binding</keyword>
<comment type="function">
    <text evidence="9">Catalyzes the 2-thiolation of uridine at the wobble position (U34) of tRNA, leading to the formation of s(2)U34.</text>
</comment>
<accession>A0A1D8URA6</accession>
<dbReference type="EC" id="2.8.1.13" evidence="9"/>
<dbReference type="GO" id="GO:0005737">
    <property type="term" value="C:cytoplasm"/>
    <property type="evidence" value="ECO:0007669"/>
    <property type="project" value="UniProtKB-SubCell"/>
</dbReference>
<dbReference type="HAMAP" id="MF_00144">
    <property type="entry name" value="tRNA_thiouridyl_MnmA"/>
    <property type="match status" value="1"/>
</dbReference>
<dbReference type="STRING" id="153496.A0U89_02595"/>
<comment type="subcellular location">
    <subcellularLocation>
        <location evidence="9">Cytoplasm</location>
    </subcellularLocation>
</comment>
<comment type="similarity">
    <text evidence="9">Belongs to the MnmA/TRMU family.</text>
</comment>
<reference evidence="10 11" key="1">
    <citation type="journal article" date="2016" name="Microb. Cell Fact.">
        <title>Dissection of exopolysaccharide biosynthesis in Kozakia baliensis.</title>
        <authorList>
            <person name="Brandt J.U."/>
            <person name="Jakob F."/>
            <person name="Behr J."/>
            <person name="Geissler A.J."/>
            <person name="Vogel R.F."/>
        </authorList>
    </citation>
    <scope>NUCLEOTIDE SEQUENCE [LARGE SCALE GENOMIC DNA]</scope>
    <source>
        <strain evidence="10 11">DSM 14400</strain>
    </source>
</reference>
<feature type="binding site" evidence="9">
    <location>
        <position position="123"/>
    </location>
    <ligand>
        <name>ATP</name>
        <dbReference type="ChEBI" id="CHEBI:30616"/>
    </ligand>
</feature>
<organism evidence="10 11">
    <name type="scientific">Kozakia baliensis</name>
    <dbReference type="NCBI Taxonomy" id="153496"/>
    <lineage>
        <taxon>Bacteria</taxon>
        <taxon>Pseudomonadati</taxon>
        <taxon>Pseudomonadota</taxon>
        <taxon>Alphaproteobacteria</taxon>
        <taxon>Acetobacterales</taxon>
        <taxon>Acetobacteraceae</taxon>
        <taxon>Kozakia</taxon>
    </lineage>
</organism>
<dbReference type="EMBL" id="CP014674">
    <property type="protein sequence ID" value="AOX16192.1"/>
    <property type="molecule type" value="Genomic_DNA"/>
</dbReference>
<dbReference type="Gene3D" id="3.40.50.620">
    <property type="entry name" value="HUPs"/>
    <property type="match status" value="1"/>
</dbReference>
<dbReference type="GO" id="GO:0008168">
    <property type="term" value="F:methyltransferase activity"/>
    <property type="evidence" value="ECO:0007669"/>
    <property type="project" value="UniProtKB-KW"/>
</dbReference>
<evidence type="ECO:0000313" key="10">
    <source>
        <dbReference type="EMBL" id="AOX16192.1"/>
    </source>
</evidence>
<evidence type="ECO:0000256" key="4">
    <source>
        <dbReference type="ARBA" id="ARBA00022741"/>
    </source>
</evidence>
<comment type="catalytic activity">
    <reaction evidence="8 9">
        <text>S-sulfanyl-L-cysteinyl-[protein] + uridine(34) in tRNA + AH2 + ATP = 2-thiouridine(34) in tRNA + L-cysteinyl-[protein] + A + AMP + diphosphate + H(+)</text>
        <dbReference type="Rhea" id="RHEA:47032"/>
        <dbReference type="Rhea" id="RHEA-COMP:10131"/>
        <dbReference type="Rhea" id="RHEA-COMP:11726"/>
        <dbReference type="Rhea" id="RHEA-COMP:11727"/>
        <dbReference type="Rhea" id="RHEA-COMP:11728"/>
        <dbReference type="ChEBI" id="CHEBI:13193"/>
        <dbReference type="ChEBI" id="CHEBI:15378"/>
        <dbReference type="ChEBI" id="CHEBI:17499"/>
        <dbReference type="ChEBI" id="CHEBI:29950"/>
        <dbReference type="ChEBI" id="CHEBI:30616"/>
        <dbReference type="ChEBI" id="CHEBI:33019"/>
        <dbReference type="ChEBI" id="CHEBI:61963"/>
        <dbReference type="ChEBI" id="CHEBI:65315"/>
        <dbReference type="ChEBI" id="CHEBI:87170"/>
        <dbReference type="ChEBI" id="CHEBI:456215"/>
        <dbReference type="EC" id="2.8.1.13"/>
    </reaction>
</comment>
<dbReference type="GO" id="GO:0005524">
    <property type="term" value="F:ATP binding"/>
    <property type="evidence" value="ECO:0007669"/>
    <property type="project" value="UniProtKB-KW"/>
</dbReference>
<keyword evidence="7 9" id="KW-1015">Disulfide bond</keyword>
<keyword evidence="4 9" id="KW-0547">Nucleotide-binding</keyword>
<dbReference type="SUPFAM" id="SSF52402">
    <property type="entry name" value="Adenine nucleotide alpha hydrolases-like"/>
    <property type="match status" value="1"/>
</dbReference>
<dbReference type="GO" id="GO:0002143">
    <property type="term" value="P:tRNA wobble position uridine thiolation"/>
    <property type="evidence" value="ECO:0007669"/>
    <property type="project" value="TreeGrafter"/>
</dbReference>
<dbReference type="Gene3D" id="2.40.30.10">
    <property type="entry name" value="Translation factors"/>
    <property type="match status" value="1"/>
</dbReference>
<dbReference type="GO" id="GO:0103016">
    <property type="term" value="F:tRNA-uridine 2-sulfurtransferase activity"/>
    <property type="evidence" value="ECO:0007669"/>
    <property type="project" value="UniProtKB-EC"/>
</dbReference>
<sequence length="353" mass="38441">MRILVAMSGGVDSSVVAAILKHEGHEVIGATLQLYDHGQTAKPGACCAGRDIMDARAVADRLDIPHYVVDAEARFRQSVIESFADSYARGETPVPCVACNQGVKFTDLLGMAQDLGCEAMATGHYVRRIEGDTGAELHRPVDLSRDQSWFLFATTREQLAFLRFPLGDVPDKAVVRARAEAFGLSISAKPDSQDICFVPSGSYAEVVETLRPQTHGSGEIVDETGRVLGQHEGIARYTVGQSKRLGDIHTKDGTRQMVKRIDVANRRIVVGPRQSAGRTELALRDMNWLVDAPPEGLRCMVQIRAREPVREAWVIPTENGAEVRLNEAAMPAPGQACVLYHDSRVLGGGFIRA</sequence>
<dbReference type="Pfam" id="PF20258">
    <property type="entry name" value="tRNA_Me_trans_C"/>
    <property type="match status" value="1"/>
</dbReference>
<keyword evidence="2 9" id="KW-0808">Transferase</keyword>
<dbReference type="Proteomes" id="UP000179145">
    <property type="component" value="Chromosome"/>
</dbReference>
<feature type="binding site" evidence="9">
    <location>
        <begin position="6"/>
        <end position="13"/>
    </location>
    <ligand>
        <name>ATP</name>
        <dbReference type="ChEBI" id="CHEBI:30616"/>
    </ligand>
</feature>
<keyword evidence="9" id="KW-0963">Cytoplasm</keyword>
<dbReference type="GO" id="GO:0032259">
    <property type="term" value="P:methylation"/>
    <property type="evidence" value="ECO:0007669"/>
    <property type="project" value="UniProtKB-KW"/>
</dbReference>
<name>A0A1D8URA6_9PROT</name>
<dbReference type="RefSeq" id="WP_070402003.1">
    <property type="nucleotide sequence ID" value="NZ_CP014674.1"/>
</dbReference>
<evidence type="ECO:0000256" key="1">
    <source>
        <dbReference type="ARBA" id="ARBA00022555"/>
    </source>
</evidence>
<feature type="region of interest" description="Interaction with tRNA" evidence="9">
    <location>
        <begin position="145"/>
        <end position="147"/>
    </location>
</feature>
<keyword evidence="3 9" id="KW-0819">tRNA processing</keyword>
<keyword evidence="11" id="KW-1185">Reference proteome</keyword>
<keyword evidence="10" id="KW-0489">Methyltransferase</keyword>
<dbReference type="Pfam" id="PF20259">
    <property type="entry name" value="tRNA_Me_trans_M"/>
    <property type="match status" value="1"/>
</dbReference>
<dbReference type="PANTHER" id="PTHR11933:SF5">
    <property type="entry name" value="MITOCHONDRIAL TRNA-SPECIFIC 2-THIOURIDYLASE 1"/>
    <property type="match status" value="1"/>
</dbReference>
<keyword evidence="5 9" id="KW-0067">ATP-binding</keyword>
<evidence type="ECO:0000256" key="3">
    <source>
        <dbReference type="ARBA" id="ARBA00022694"/>
    </source>
</evidence>
<dbReference type="NCBIfam" id="NF001138">
    <property type="entry name" value="PRK00143.1"/>
    <property type="match status" value="1"/>
</dbReference>
<dbReference type="InterPro" id="IPR046884">
    <property type="entry name" value="MnmA-like_central"/>
</dbReference>
<dbReference type="InterPro" id="IPR004506">
    <property type="entry name" value="MnmA-like"/>
</dbReference>
<evidence type="ECO:0000256" key="9">
    <source>
        <dbReference type="HAMAP-Rule" id="MF_00144"/>
    </source>
</evidence>
<dbReference type="OrthoDB" id="9800696at2"/>
<dbReference type="KEGG" id="kba:A0U89_02595"/>
<gene>
    <name evidence="9" type="primary">mnmA</name>
    <name evidence="10" type="ORF">A0U89_02595</name>
</gene>
<dbReference type="InterPro" id="IPR046885">
    <property type="entry name" value="MnmA-like_C"/>
</dbReference>
<evidence type="ECO:0000256" key="5">
    <source>
        <dbReference type="ARBA" id="ARBA00022840"/>
    </source>
</evidence>
<feature type="active site" description="Nucleophile" evidence="9">
    <location>
        <position position="99"/>
    </location>
</feature>
<evidence type="ECO:0000256" key="7">
    <source>
        <dbReference type="ARBA" id="ARBA00023157"/>
    </source>
</evidence>
<dbReference type="CDD" id="cd01998">
    <property type="entry name" value="MnmA_TRMU-like"/>
    <property type="match status" value="1"/>
</dbReference>
<evidence type="ECO:0000256" key="2">
    <source>
        <dbReference type="ARBA" id="ARBA00022679"/>
    </source>
</evidence>
<feature type="site" description="Interaction with tRNA" evidence="9">
    <location>
        <position position="124"/>
    </location>
</feature>
<comment type="caution">
    <text evidence="9">Lacks conserved residue(s) required for the propagation of feature annotation.</text>
</comment>
<dbReference type="InterPro" id="IPR023382">
    <property type="entry name" value="MnmA-like_central_sf"/>
</dbReference>
<evidence type="ECO:0000313" key="11">
    <source>
        <dbReference type="Proteomes" id="UP000179145"/>
    </source>
</evidence>
<feature type="disulfide bond" description="Alternate" evidence="9">
    <location>
        <begin position="99"/>
        <end position="196"/>
    </location>
</feature>